<evidence type="ECO:0000313" key="2">
    <source>
        <dbReference type="Proteomes" id="UP001199919"/>
    </source>
</evidence>
<gene>
    <name evidence="1" type="ORF">LT679_07645</name>
</gene>
<dbReference type="RefSeq" id="WP_232176868.1">
    <property type="nucleotide sequence ID" value="NZ_JAJPWV010000002.1"/>
</dbReference>
<proteinExistence type="predicted"/>
<dbReference type="EMBL" id="JAJPWV010000002">
    <property type="protein sequence ID" value="MCD8740471.1"/>
    <property type="molecule type" value="Genomic_DNA"/>
</dbReference>
<reference evidence="1 2" key="1">
    <citation type="submission" date="2021-12" db="EMBL/GenBank/DDBJ databases">
        <title>Mucilaginibacter roseus genome.</title>
        <authorList>
            <person name="Ferreira J.R."/>
            <person name="Newman J.D."/>
        </authorList>
    </citation>
    <scope>NUCLEOTIDE SEQUENCE [LARGE SCALE GENOMIC DNA]</scope>
    <source>
        <strain evidence="1 2">LMG 28454</strain>
    </source>
</reference>
<accession>A0ABS8U036</accession>
<comment type="caution">
    <text evidence="1">The sequence shown here is derived from an EMBL/GenBank/DDBJ whole genome shotgun (WGS) entry which is preliminary data.</text>
</comment>
<sequence length="145" mass="16667">MKINLNRKIPEVLFALLLTPVLFMSSGFKQTGYDRIDTAKIDGIPREVLTSQQMYTVEVTPIKKGKYKNKRVNFRAELRDVFQVYRYAKDTSILELDWVLCPDGKCPEAKYYEPGTAEYAQLDVLIKNAKAALSKQERARKKSAK</sequence>
<organism evidence="1 2">
    <name type="scientific">Mucilaginibacter roseus</name>
    <dbReference type="NCBI Taxonomy" id="1528868"/>
    <lineage>
        <taxon>Bacteria</taxon>
        <taxon>Pseudomonadati</taxon>
        <taxon>Bacteroidota</taxon>
        <taxon>Sphingobacteriia</taxon>
        <taxon>Sphingobacteriales</taxon>
        <taxon>Sphingobacteriaceae</taxon>
        <taxon>Mucilaginibacter</taxon>
    </lineage>
</organism>
<keyword evidence="2" id="KW-1185">Reference proteome</keyword>
<name>A0ABS8U036_9SPHI</name>
<protein>
    <submittedName>
        <fullName evidence="1">Uncharacterized protein</fullName>
    </submittedName>
</protein>
<evidence type="ECO:0000313" key="1">
    <source>
        <dbReference type="EMBL" id="MCD8740471.1"/>
    </source>
</evidence>
<dbReference type="Proteomes" id="UP001199919">
    <property type="component" value="Unassembled WGS sequence"/>
</dbReference>